<organism evidence="6 7">
    <name type="scientific">Cylindrotheca closterium</name>
    <dbReference type="NCBI Taxonomy" id="2856"/>
    <lineage>
        <taxon>Eukaryota</taxon>
        <taxon>Sar</taxon>
        <taxon>Stramenopiles</taxon>
        <taxon>Ochrophyta</taxon>
        <taxon>Bacillariophyta</taxon>
        <taxon>Bacillariophyceae</taxon>
        <taxon>Bacillariophycidae</taxon>
        <taxon>Bacillariales</taxon>
        <taxon>Bacillariaceae</taxon>
        <taxon>Cylindrotheca</taxon>
    </lineage>
</organism>
<sequence>MTTLDSFTNPIAPMPEKPITQSPTLVKEEERTIPFLRRLVDMLTENEEVISFCPGTMQKGKVTLGRIVVHDRLKVESNILPRYFNHSSFASLRRQLNYFSFTRLGKGRQRGATYCNEEVMELEDILRLKRRSTAAPPSTTTTTIKTSSRATTTTTLPSTNHVTDGNSRSLKRTSRVSISSFEEVNAVHAPSTKRARHSLFEMSTSLHQTVSDSEDSTLSGGDDHVHRKHHRRITLDLTTPLSNGEDDVLAGCQALLSFASSSVH</sequence>
<dbReference type="InterPro" id="IPR000232">
    <property type="entry name" value="HSF_DNA-bd"/>
</dbReference>
<keyword evidence="7" id="KW-1185">Reference proteome</keyword>
<protein>
    <recommendedName>
        <fullName evidence="5">HSF-type DNA-binding domain-containing protein</fullName>
    </recommendedName>
</protein>
<proteinExistence type="predicted"/>
<evidence type="ECO:0000256" key="3">
    <source>
        <dbReference type="ARBA" id="ARBA00023242"/>
    </source>
</evidence>
<feature type="domain" description="HSF-type DNA-binding" evidence="5">
    <location>
        <begin position="35"/>
        <end position="109"/>
    </location>
</feature>
<feature type="region of interest" description="Disordered" evidence="4">
    <location>
        <begin position="132"/>
        <end position="170"/>
    </location>
</feature>
<gene>
    <name evidence="6" type="ORF">CYCCA115_LOCUS11653</name>
</gene>
<dbReference type="Pfam" id="PF00447">
    <property type="entry name" value="HSF_DNA-bind"/>
    <property type="match status" value="1"/>
</dbReference>
<evidence type="ECO:0000256" key="2">
    <source>
        <dbReference type="ARBA" id="ARBA00023125"/>
    </source>
</evidence>
<feature type="compositionally biased region" description="Low complexity" evidence="4">
    <location>
        <begin position="133"/>
        <end position="159"/>
    </location>
</feature>
<dbReference type="SUPFAM" id="SSF46785">
    <property type="entry name" value="Winged helix' DNA-binding domain"/>
    <property type="match status" value="1"/>
</dbReference>
<feature type="region of interest" description="Disordered" evidence="4">
    <location>
        <begin position="206"/>
        <end position="225"/>
    </location>
</feature>
<dbReference type="EMBL" id="CAKOGP040001747">
    <property type="protein sequence ID" value="CAJ1948511.1"/>
    <property type="molecule type" value="Genomic_DNA"/>
</dbReference>
<evidence type="ECO:0000313" key="6">
    <source>
        <dbReference type="EMBL" id="CAJ1948511.1"/>
    </source>
</evidence>
<evidence type="ECO:0000259" key="5">
    <source>
        <dbReference type="Pfam" id="PF00447"/>
    </source>
</evidence>
<evidence type="ECO:0000256" key="1">
    <source>
        <dbReference type="ARBA" id="ARBA00004123"/>
    </source>
</evidence>
<dbReference type="InterPro" id="IPR036388">
    <property type="entry name" value="WH-like_DNA-bd_sf"/>
</dbReference>
<keyword evidence="3" id="KW-0539">Nucleus</keyword>
<comment type="caution">
    <text evidence="6">The sequence shown here is derived from an EMBL/GenBank/DDBJ whole genome shotgun (WGS) entry which is preliminary data.</text>
</comment>
<dbReference type="GO" id="GO:0005634">
    <property type="term" value="C:nucleus"/>
    <property type="evidence" value="ECO:0007669"/>
    <property type="project" value="UniProtKB-SubCell"/>
</dbReference>
<dbReference type="PANTHER" id="PTHR10015:SF206">
    <property type="entry name" value="HSF-TYPE DNA-BINDING DOMAIN-CONTAINING PROTEIN"/>
    <property type="match status" value="1"/>
</dbReference>
<feature type="compositionally biased region" description="Polar residues" evidence="4">
    <location>
        <begin position="206"/>
        <end position="219"/>
    </location>
</feature>
<dbReference type="Gene3D" id="1.10.10.10">
    <property type="entry name" value="Winged helix-like DNA-binding domain superfamily/Winged helix DNA-binding domain"/>
    <property type="match status" value="1"/>
</dbReference>
<dbReference type="Proteomes" id="UP001295423">
    <property type="component" value="Unassembled WGS sequence"/>
</dbReference>
<dbReference type="AlphaFoldDB" id="A0AAD2FPN0"/>
<dbReference type="GO" id="GO:0043565">
    <property type="term" value="F:sequence-specific DNA binding"/>
    <property type="evidence" value="ECO:0007669"/>
    <property type="project" value="InterPro"/>
</dbReference>
<comment type="subcellular location">
    <subcellularLocation>
        <location evidence="1">Nucleus</location>
    </subcellularLocation>
</comment>
<dbReference type="InterPro" id="IPR036390">
    <property type="entry name" value="WH_DNA-bd_sf"/>
</dbReference>
<keyword evidence="2" id="KW-0238">DNA-binding</keyword>
<name>A0AAD2FPN0_9STRA</name>
<evidence type="ECO:0000256" key="4">
    <source>
        <dbReference type="SAM" id="MobiDB-lite"/>
    </source>
</evidence>
<evidence type="ECO:0000313" key="7">
    <source>
        <dbReference type="Proteomes" id="UP001295423"/>
    </source>
</evidence>
<accession>A0AAD2FPN0</accession>
<dbReference type="GO" id="GO:0003700">
    <property type="term" value="F:DNA-binding transcription factor activity"/>
    <property type="evidence" value="ECO:0007669"/>
    <property type="project" value="InterPro"/>
</dbReference>
<reference evidence="6" key="1">
    <citation type="submission" date="2023-08" db="EMBL/GenBank/DDBJ databases">
        <authorList>
            <person name="Audoor S."/>
            <person name="Bilcke G."/>
        </authorList>
    </citation>
    <scope>NUCLEOTIDE SEQUENCE</scope>
</reference>
<dbReference type="PANTHER" id="PTHR10015">
    <property type="entry name" value="HEAT SHOCK TRANSCRIPTION FACTOR"/>
    <property type="match status" value="1"/>
</dbReference>